<dbReference type="PROSITE" id="PS00028">
    <property type="entry name" value="ZINC_FINGER_C2H2_1"/>
    <property type="match status" value="1"/>
</dbReference>
<dbReference type="GO" id="GO:0016787">
    <property type="term" value="F:hydrolase activity"/>
    <property type="evidence" value="ECO:0007669"/>
    <property type="project" value="UniProtKB-KW"/>
</dbReference>
<keyword evidence="3" id="KW-0678">Repressor</keyword>
<evidence type="ECO:0000256" key="4">
    <source>
        <dbReference type="ARBA" id="ARBA00022801"/>
    </source>
</evidence>
<name>A0A835PT72_VANPL</name>
<dbReference type="PROSITE" id="PS50157">
    <property type="entry name" value="ZINC_FINGER_C2H2_2"/>
    <property type="match status" value="1"/>
</dbReference>
<proteinExistence type="inferred from homology"/>
<protein>
    <recommendedName>
        <fullName evidence="11">C2H2-type domain-containing protein</fullName>
    </recommendedName>
</protein>
<evidence type="ECO:0000256" key="5">
    <source>
        <dbReference type="ARBA" id="ARBA00022853"/>
    </source>
</evidence>
<keyword evidence="13" id="KW-1185">Reference proteome</keyword>
<evidence type="ECO:0000256" key="2">
    <source>
        <dbReference type="ARBA" id="ARBA00006673"/>
    </source>
</evidence>
<feature type="compositionally biased region" description="Polar residues" evidence="10">
    <location>
        <begin position="251"/>
        <end position="276"/>
    </location>
</feature>
<dbReference type="FunFam" id="2.60.120.340:FF:000004">
    <property type="entry name" value="Histone deacetylase HDT1"/>
    <property type="match status" value="1"/>
</dbReference>
<feature type="compositionally biased region" description="Acidic residues" evidence="10">
    <location>
        <begin position="143"/>
        <end position="170"/>
    </location>
</feature>
<keyword evidence="4" id="KW-0378">Hydrolase</keyword>
<comment type="similarity">
    <text evidence="2">Belongs to the histone deacetylase HD2 family.</text>
</comment>
<keyword evidence="6" id="KW-0805">Transcription regulation</keyword>
<dbReference type="Proteomes" id="UP000636800">
    <property type="component" value="Chromosome 12"/>
</dbReference>
<feature type="compositionally biased region" description="Acidic residues" evidence="10">
    <location>
        <begin position="177"/>
        <end position="193"/>
    </location>
</feature>
<sequence>MEFWGVEVKPGQTVKCEPGEDRLLHLSQAALGEVKKDKGTENVPIFVNINEQKLIIGTLSAENCTQIQYDVVFEKEFELSHGSDSEDELQLDEKANGKTLDKSIQKKATTEKAVAGKDDTVAGKAKAKTGKPNKIDGSKTSFLEEDDEDDEDDDDVDEDDAEDSDDDDEELPKVGMDSDDEIDEDDSSEDEEADLKKRFADGKLKSPIPVKKTKVQMPSVNKKAGGEVKKGGQTATPKQAGKPAPGDKTKQQTPKSTGSIVCKSCNKSFNSENGLQDHTKAKHSGSK</sequence>
<evidence type="ECO:0000259" key="11">
    <source>
        <dbReference type="PROSITE" id="PS50157"/>
    </source>
</evidence>
<evidence type="ECO:0000256" key="1">
    <source>
        <dbReference type="ARBA" id="ARBA00004604"/>
    </source>
</evidence>
<dbReference type="OrthoDB" id="696337at2759"/>
<dbReference type="GO" id="GO:0008270">
    <property type="term" value="F:zinc ion binding"/>
    <property type="evidence" value="ECO:0007669"/>
    <property type="project" value="UniProtKB-KW"/>
</dbReference>
<dbReference type="InterPro" id="IPR041232">
    <property type="entry name" value="NPL"/>
</dbReference>
<keyword evidence="9" id="KW-0863">Zinc-finger</keyword>
<organism evidence="12 13">
    <name type="scientific">Vanilla planifolia</name>
    <name type="common">Vanilla</name>
    <dbReference type="NCBI Taxonomy" id="51239"/>
    <lineage>
        <taxon>Eukaryota</taxon>
        <taxon>Viridiplantae</taxon>
        <taxon>Streptophyta</taxon>
        <taxon>Embryophyta</taxon>
        <taxon>Tracheophyta</taxon>
        <taxon>Spermatophyta</taxon>
        <taxon>Magnoliopsida</taxon>
        <taxon>Liliopsida</taxon>
        <taxon>Asparagales</taxon>
        <taxon>Orchidaceae</taxon>
        <taxon>Vanilloideae</taxon>
        <taxon>Vanilleae</taxon>
        <taxon>Vanilla</taxon>
    </lineage>
</organism>
<gene>
    <name evidence="12" type="ORF">HPP92_023108</name>
</gene>
<evidence type="ECO:0000256" key="10">
    <source>
        <dbReference type="SAM" id="MobiDB-lite"/>
    </source>
</evidence>
<dbReference type="AlphaFoldDB" id="A0A835PT72"/>
<keyword evidence="9" id="KW-0479">Metal-binding</keyword>
<dbReference type="Pfam" id="PF17800">
    <property type="entry name" value="NPL"/>
    <property type="match status" value="1"/>
</dbReference>
<dbReference type="GO" id="GO:0006325">
    <property type="term" value="P:chromatin organization"/>
    <property type="evidence" value="ECO:0007669"/>
    <property type="project" value="UniProtKB-KW"/>
</dbReference>
<dbReference type="EMBL" id="JADCNL010000012">
    <property type="protein sequence ID" value="KAG0457951.1"/>
    <property type="molecule type" value="Genomic_DNA"/>
</dbReference>
<dbReference type="Pfam" id="PF12874">
    <property type="entry name" value="zf-met"/>
    <property type="match status" value="1"/>
</dbReference>
<evidence type="ECO:0000256" key="6">
    <source>
        <dbReference type="ARBA" id="ARBA00023015"/>
    </source>
</evidence>
<comment type="subcellular location">
    <subcellularLocation>
        <location evidence="1">Nucleus</location>
        <location evidence="1">Nucleolus</location>
    </subcellularLocation>
</comment>
<dbReference type="InterPro" id="IPR013087">
    <property type="entry name" value="Znf_C2H2_type"/>
</dbReference>
<feature type="region of interest" description="Disordered" evidence="10">
    <location>
        <begin position="123"/>
        <end position="287"/>
    </location>
</feature>
<accession>A0A835PT72</accession>
<evidence type="ECO:0000256" key="8">
    <source>
        <dbReference type="ARBA" id="ARBA00023242"/>
    </source>
</evidence>
<feature type="compositionally biased region" description="Basic and acidic residues" evidence="10">
    <location>
        <begin position="194"/>
        <end position="204"/>
    </location>
</feature>
<dbReference type="Gene3D" id="2.60.120.340">
    <property type="entry name" value="Nucleoplasmin core domain"/>
    <property type="match status" value="1"/>
</dbReference>
<dbReference type="GO" id="GO:0005730">
    <property type="term" value="C:nucleolus"/>
    <property type="evidence" value="ECO:0007669"/>
    <property type="project" value="UniProtKB-SubCell"/>
</dbReference>
<keyword evidence="7" id="KW-0804">Transcription</keyword>
<evidence type="ECO:0000313" key="13">
    <source>
        <dbReference type="Proteomes" id="UP000636800"/>
    </source>
</evidence>
<feature type="domain" description="C2H2-type" evidence="11">
    <location>
        <begin position="260"/>
        <end position="287"/>
    </location>
</feature>
<evidence type="ECO:0000256" key="7">
    <source>
        <dbReference type="ARBA" id="ARBA00023163"/>
    </source>
</evidence>
<keyword evidence="9" id="KW-0862">Zinc</keyword>
<comment type="caution">
    <text evidence="12">The sequence shown here is derived from an EMBL/GenBank/DDBJ whole genome shotgun (WGS) entry which is preliminary data.</text>
</comment>
<keyword evidence="8" id="KW-0539">Nucleus</keyword>
<evidence type="ECO:0000256" key="9">
    <source>
        <dbReference type="PROSITE-ProRule" id="PRU00042"/>
    </source>
</evidence>
<evidence type="ECO:0000313" key="12">
    <source>
        <dbReference type="EMBL" id="KAG0457951.1"/>
    </source>
</evidence>
<keyword evidence="5" id="KW-0156">Chromatin regulator</keyword>
<evidence type="ECO:0000256" key="3">
    <source>
        <dbReference type="ARBA" id="ARBA00022491"/>
    </source>
</evidence>
<reference evidence="12 13" key="1">
    <citation type="journal article" date="2020" name="Nat. Food">
        <title>A phased Vanilla planifolia genome enables genetic improvement of flavour and production.</title>
        <authorList>
            <person name="Hasing T."/>
            <person name="Tang H."/>
            <person name="Brym M."/>
            <person name="Khazi F."/>
            <person name="Huang T."/>
            <person name="Chambers A.H."/>
        </authorList>
    </citation>
    <scope>NUCLEOTIDE SEQUENCE [LARGE SCALE GENOMIC DNA]</scope>
    <source>
        <tissue evidence="12">Leaf</tissue>
    </source>
</reference>